<dbReference type="GeneID" id="54557408"/>
<gene>
    <name evidence="2" type="ORF">M409DRAFT_17625</name>
</gene>
<dbReference type="InterPro" id="IPR032098">
    <property type="entry name" value="Acyltransf_C"/>
</dbReference>
<dbReference type="AlphaFoldDB" id="A0A6A6CZ75"/>
<dbReference type="OrthoDB" id="189226at2759"/>
<dbReference type="Pfam" id="PF16076">
    <property type="entry name" value="Acyltransf_C"/>
    <property type="match status" value="1"/>
</dbReference>
<proteinExistence type="predicted"/>
<evidence type="ECO:0000313" key="2">
    <source>
        <dbReference type="EMBL" id="KAF2172391.1"/>
    </source>
</evidence>
<keyword evidence="3" id="KW-1185">Reference proteome</keyword>
<accession>A0A6A6CZ75</accession>
<evidence type="ECO:0000313" key="3">
    <source>
        <dbReference type="Proteomes" id="UP000799537"/>
    </source>
</evidence>
<dbReference type="Proteomes" id="UP000799537">
    <property type="component" value="Unassembled WGS sequence"/>
</dbReference>
<name>A0A6A6CZ75_ZASCE</name>
<sequence>MYNSTIGYKGVPPGEYGQDIYGLKNIFAIKGTPYNDSERFDRWLFQRGAEKDRLLKHFQKHGCFPADPDDGYVRADIKLFNAMEAAQIFTGELAVVTAWWIAKFAFRCISKPPWKTLSALLALVSWAAA</sequence>
<feature type="domain" description="Acyltransferase C-terminal" evidence="1">
    <location>
        <begin position="29"/>
        <end position="68"/>
    </location>
</feature>
<organism evidence="2 3">
    <name type="scientific">Zasmidium cellare ATCC 36951</name>
    <dbReference type="NCBI Taxonomy" id="1080233"/>
    <lineage>
        <taxon>Eukaryota</taxon>
        <taxon>Fungi</taxon>
        <taxon>Dikarya</taxon>
        <taxon>Ascomycota</taxon>
        <taxon>Pezizomycotina</taxon>
        <taxon>Dothideomycetes</taxon>
        <taxon>Dothideomycetidae</taxon>
        <taxon>Mycosphaerellales</taxon>
        <taxon>Mycosphaerellaceae</taxon>
        <taxon>Zasmidium</taxon>
    </lineage>
</organism>
<evidence type="ECO:0000259" key="1">
    <source>
        <dbReference type="Pfam" id="PF16076"/>
    </source>
</evidence>
<reference evidence="2" key="1">
    <citation type="journal article" date="2020" name="Stud. Mycol.">
        <title>101 Dothideomycetes genomes: a test case for predicting lifestyles and emergence of pathogens.</title>
        <authorList>
            <person name="Haridas S."/>
            <person name="Albert R."/>
            <person name="Binder M."/>
            <person name="Bloem J."/>
            <person name="Labutti K."/>
            <person name="Salamov A."/>
            <person name="Andreopoulos B."/>
            <person name="Baker S."/>
            <person name="Barry K."/>
            <person name="Bills G."/>
            <person name="Bluhm B."/>
            <person name="Cannon C."/>
            <person name="Castanera R."/>
            <person name="Culley D."/>
            <person name="Daum C."/>
            <person name="Ezra D."/>
            <person name="Gonzalez J."/>
            <person name="Henrissat B."/>
            <person name="Kuo A."/>
            <person name="Liang C."/>
            <person name="Lipzen A."/>
            <person name="Lutzoni F."/>
            <person name="Magnuson J."/>
            <person name="Mondo S."/>
            <person name="Nolan M."/>
            <person name="Ohm R."/>
            <person name="Pangilinan J."/>
            <person name="Park H.-J."/>
            <person name="Ramirez L."/>
            <person name="Alfaro M."/>
            <person name="Sun H."/>
            <person name="Tritt A."/>
            <person name="Yoshinaga Y."/>
            <person name="Zwiers L.-H."/>
            <person name="Turgeon B."/>
            <person name="Goodwin S."/>
            <person name="Spatafora J."/>
            <person name="Crous P."/>
            <person name="Grigoriev I."/>
        </authorList>
    </citation>
    <scope>NUCLEOTIDE SEQUENCE</scope>
    <source>
        <strain evidence="2">ATCC 36951</strain>
    </source>
</reference>
<dbReference type="EMBL" id="ML993581">
    <property type="protein sequence ID" value="KAF2172391.1"/>
    <property type="molecule type" value="Genomic_DNA"/>
</dbReference>
<dbReference type="RefSeq" id="XP_033673280.1">
    <property type="nucleotide sequence ID" value="XM_033804136.1"/>
</dbReference>
<protein>
    <recommendedName>
        <fullName evidence="1">Acyltransferase C-terminal domain-containing protein</fullName>
    </recommendedName>
</protein>